<dbReference type="InterPro" id="IPR051199">
    <property type="entry name" value="LPS_LOS_Heptosyltrfase"/>
</dbReference>
<dbReference type="Pfam" id="PF01075">
    <property type="entry name" value="Glyco_transf_9"/>
    <property type="match status" value="1"/>
</dbReference>
<dbReference type="PANTHER" id="PTHR30160">
    <property type="entry name" value="TETRAACYLDISACCHARIDE 4'-KINASE-RELATED"/>
    <property type="match status" value="1"/>
</dbReference>
<evidence type="ECO:0000256" key="1">
    <source>
        <dbReference type="ARBA" id="ARBA00022676"/>
    </source>
</evidence>
<gene>
    <name evidence="3" type="ORF">MNBD_NITROSPIRAE01-672</name>
</gene>
<evidence type="ECO:0000256" key="2">
    <source>
        <dbReference type="ARBA" id="ARBA00022679"/>
    </source>
</evidence>
<dbReference type="InterPro" id="IPR002201">
    <property type="entry name" value="Glyco_trans_9"/>
</dbReference>
<dbReference type="PANTHER" id="PTHR30160:SF7">
    <property type="entry name" value="ADP-HEPTOSE--LPS HEPTOSYLTRANSFERASE 2"/>
    <property type="match status" value="1"/>
</dbReference>
<dbReference type="Gene3D" id="3.40.50.2000">
    <property type="entry name" value="Glycogen Phosphorylase B"/>
    <property type="match status" value="2"/>
</dbReference>
<dbReference type="CDD" id="cd03789">
    <property type="entry name" value="GT9_LPS_heptosyltransferase"/>
    <property type="match status" value="1"/>
</dbReference>
<dbReference type="AlphaFoldDB" id="A0A3B1DF80"/>
<evidence type="ECO:0008006" key="4">
    <source>
        <dbReference type="Google" id="ProtNLM"/>
    </source>
</evidence>
<keyword evidence="1" id="KW-0328">Glycosyltransferase</keyword>
<sequence length="330" mass="37319">MKVLIIRAGRTGDMVMLTPALKALLNKYPEAEFMFLTSPDGKRTLGDFSPRITRFWIYNREKVFSFLSRGTIQKKIAEAQFDHVYCFEHNPSFQRLLADSKAEIHGFWEGMGQKHYCQLLLDVVLNGAENINKDIYVSLSVSNQAKNETTQTLAALGITEKTFLLAMHPTFSGAQKRFRTTGDKKNKLWPPESFALLAQRLKEYAKKTDIDLRILMNLMPDECTYGEKIIQLAGESLEIFSPRPNFQNYKAFLNRVDLLLTPDTGPMHIASAVGTRLIALFSGRDPRNCGPFTPLEQSQVFRAEETNHPELGIAAIPVHDVYNACIKIIG</sequence>
<dbReference type="GO" id="GO:0008713">
    <property type="term" value="F:ADP-heptose-lipopolysaccharide heptosyltransferase activity"/>
    <property type="evidence" value="ECO:0007669"/>
    <property type="project" value="TreeGrafter"/>
</dbReference>
<evidence type="ECO:0000313" key="3">
    <source>
        <dbReference type="EMBL" id="VAX30375.1"/>
    </source>
</evidence>
<keyword evidence="2" id="KW-0808">Transferase</keyword>
<dbReference type="SUPFAM" id="SSF53756">
    <property type="entry name" value="UDP-Glycosyltransferase/glycogen phosphorylase"/>
    <property type="match status" value="1"/>
</dbReference>
<dbReference type="GO" id="GO:0005829">
    <property type="term" value="C:cytosol"/>
    <property type="evidence" value="ECO:0007669"/>
    <property type="project" value="TreeGrafter"/>
</dbReference>
<reference evidence="3" key="1">
    <citation type="submission" date="2018-06" db="EMBL/GenBank/DDBJ databases">
        <authorList>
            <person name="Zhirakovskaya E."/>
        </authorList>
    </citation>
    <scope>NUCLEOTIDE SEQUENCE</scope>
</reference>
<accession>A0A3B1DF80</accession>
<organism evidence="3">
    <name type="scientific">hydrothermal vent metagenome</name>
    <dbReference type="NCBI Taxonomy" id="652676"/>
    <lineage>
        <taxon>unclassified sequences</taxon>
        <taxon>metagenomes</taxon>
        <taxon>ecological metagenomes</taxon>
    </lineage>
</organism>
<dbReference type="GO" id="GO:0009244">
    <property type="term" value="P:lipopolysaccharide core region biosynthetic process"/>
    <property type="evidence" value="ECO:0007669"/>
    <property type="project" value="TreeGrafter"/>
</dbReference>
<dbReference type="EMBL" id="UOGF01000060">
    <property type="protein sequence ID" value="VAX30375.1"/>
    <property type="molecule type" value="Genomic_DNA"/>
</dbReference>
<name>A0A3B1DF80_9ZZZZ</name>
<proteinExistence type="predicted"/>
<protein>
    <recommendedName>
        <fullName evidence="4">ADP-heptose--lipooligosaccharide heptosyltransferase II</fullName>
    </recommendedName>
</protein>